<dbReference type="AlphaFoldDB" id="A0A194UWK6"/>
<sequence length="352" mass="37042">MVLWTSTVPLLIYNDCPGTIWPGIYTTSGTGPGTGGFELAAGANRSLEVSTDWYGRVWGRTNCTSTTDGGLTCTTGSCGQMDCSSASGEPPATLAEILLAGGTTGTQNFVDISLVDGYNLPVALEYQADPSGQQPPPNMVNPACIATTGYLSPKNRTGTDYTTSTYPMPYETHQTSSHVGHWCPWDLQILHPSKPGAGIYPYPDDNVARPVFDPCLSACKSTGSEKDCCTGKYNDPKKCPRSLYSRRAKAVCPDAYSFPYDDSASTFVIPGGGGWAVRFCPAGRSTNILETFGSQISEWAASGELSADILAAASNVSYIKAHGAASGVRVAGGFLGRVFVAVLVSLAVNMMV</sequence>
<keyword evidence="2" id="KW-1185">Reference proteome</keyword>
<organism evidence="1 2">
    <name type="scientific">Cytospora mali</name>
    <name type="common">Apple Valsa canker fungus</name>
    <name type="synonym">Valsa mali</name>
    <dbReference type="NCBI Taxonomy" id="578113"/>
    <lineage>
        <taxon>Eukaryota</taxon>
        <taxon>Fungi</taxon>
        <taxon>Dikarya</taxon>
        <taxon>Ascomycota</taxon>
        <taxon>Pezizomycotina</taxon>
        <taxon>Sordariomycetes</taxon>
        <taxon>Sordariomycetidae</taxon>
        <taxon>Diaporthales</taxon>
        <taxon>Cytosporaceae</taxon>
        <taxon>Cytospora</taxon>
    </lineage>
</organism>
<protein>
    <submittedName>
        <fullName evidence="1">Thaumatin-like protein 1a</fullName>
    </submittedName>
</protein>
<gene>
    <name evidence="1" type="ORF">VP1G_03344</name>
</gene>
<accession>A0A194UWK6</accession>
<dbReference type="PROSITE" id="PS51367">
    <property type="entry name" value="THAUMATIN_2"/>
    <property type="match status" value="1"/>
</dbReference>
<dbReference type="InterPro" id="IPR001938">
    <property type="entry name" value="Thaumatin"/>
</dbReference>
<proteinExistence type="predicted"/>
<dbReference type="Gene3D" id="2.60.110.10">
    <property type="entry name" value="Thaumatin"/>
    <property type="match status" value="1"/>
</dbReference>
<dbReference type="SMART" id="SM00205">
    <property type="entry name" value="THN"/>
    <property type="match status" value="1"/>
</dbReference>
<dbReference type="InterPro" id="IPR037176">
    <property type="entry name" value="Osmotin/thaumatin-like_sf"/>
</dbReference>
<dbReference type="STRING" id="694573.A0A194UWK6"/>
<reference evidence="2" key="1">
    <citation type="submission" date="2014-12" db="EMBL/GenBank/DDBJ databases">
        <title>Genome Sequence of Valsa Canker Pathogens Uncovers a Specific Adaption of Colonization on Woody Bark.</title>
        <authorList>
            <person name="Yin Z."/>
            <person name="Liu H."/>
            <person name="Gao X."/>
            <person name="Li Z."/>
            <person name="Song N."/>
            <person name="Ke X."/>
            <person name="Dai Q."/>
            <person name="Wu Y."/>
            <person name="Sun Y."/>
            <person name="Xu J.-R."/>
            <person name="Kang Z.K."/>
            <person name="Wang L."/>
            <person name="Huang L."/>
        </authorList>
    </citation>
    <scope>NUCLEOTIDE SEQUENCE [LARGE SCALE GENOMIC DNA]</scope>
    <source>
        <strain evidence="2">SXYL134</strain>
    </source>
</reference>
<dbReference type="PANTHER" id="PTHR31048">
    <property type="entry name" value="OS03G0233200 PROTEIN"/>
    <property type="match status" value="1"/>
</dbReference>
<dbReference type="Proteomes" id="UP000078576">
    <property type="component" value="Unassembled WGS sequence"/>
</dbReference>
<dbReference type="OrthoDB" id="430315at2759"/>
<dbReference type="PRINTS" id="PR00347">
    <property type="entry name" value="THAUMATIN"/>
</dbReference>
<name>A0A194UWK6_CYTMA</name>
<evidence type="ECO:0000313" key="2">
    <source>
        <dbReference type="Proteomes" id="UP000078576"/>
    </source>
</evidence>
<dbReference type="Pfam" id="PF00314">
    <property type="entry name" value="Thaumatin"/>
    <property type="match status" value="1"/>
</dbReference>
<dbReference type="SUPFAM" id="SSF49870">
    <property type="entry name" value="Osmotin, thaumatin-like protein"/>
    <property type="match status" value="1"/>
</dbReference>
<dbReference type="EMBL" id="KN714685">
    <property type="protein sequence ID" value="KUI56075.1"/>
    <property type="molecule type" value="Genomic_DNA"/>
</dbReference>
<evidence type="ECO:0000313" key="1">
    <source>
        <dbReference type="EMBL" id="KUI56075.1"/>
    </source>
</evidence>